<comment type="similarity">
    <text evidence="5">Belongs to the Fanconi anemia protein FANCD2 family.</text>
</comment>
<comment type="subcellular location">
    <subcellularLocation>
        <location evidence="1">Nucleus</location>
    </subcellularLocation>
</comment>
<sequence length="1675" mass="183047">MEDKEAQRCQELFASCGVELVKGKVPTLHTSAALFRYKLNDAIARDAAVAQMCGDHIDSLLAEHDTLAFYLDPVSLPTTATQSGTSGMNGSNMAAHQHTDQLGLSLRVESFVRLVLGVDALQPRVIATLLEKFPEFIGDEDSIDDQGATKVSVKILRQLRWLDYVIDSANLLEKLLETLGFVPPEMQSEIISALPDIISDADSVQVSKVLAGMMKSTPELMLPILETLGSLECPPHLLQEARNSVLVHLVSADPIDLPVMVRFLLQSASPDSAGALIVRIRKRLDLDSIVLATRQQHSSTDDQTPDVLIFDVVANCLRSHKHLRDAWLKTIASDNAEVGSHTTLDFAVLLMLHQITTHAKRVETILRGKIEAVSLQPIAYTPNVVESIIKRFPAVFSAHFSALLSVAGWLIQTSPLGSQGSQVASAMVVSAFGAMGMFQRQEISGELAVHIGSGNANEMDTAARTYLELAKKYPHELRPFAIFIKGLLDYVDTLSIEHVRIIFDVLGILSTLRSVDGGGDGGPDSSMFNDLYIFVRKQLASVYPKYNRIGIVGTVAFLRQLGSKDSAAAAASTSHGSSSSRSTTTQGANIHALRRAVQLLEMLMDSGRHQSWAFISMTYDELAHVVETKGLHQQLLTWLHENVSSTFATQFLGDPELLSSRYMLPSSPSVALSLDNDELAILDIFNHNNDAANLGLHRAIRQPARSNEAIHEAGCEGGDIENNKDSSKGNLLLRGCLLSCLPSLLRLIQVCEKALSEGSLTEIDSLLVCGMYLLPPVDIDATISANSASLSATRYVIIKPEGGADSDASAQISESALVGVNEEARQELVNSIQLWPQELRRICCTSLYTAANWIREIINAFSNQPSAEMRSKVVMRANQLWQIESDLVAIAASLDGTSYEFHPVTAGLIPEVSDSPAAWMTTSGPSLRPHDADGNDNTAQSMDVEGEGASATESSQKAQLSELAADACMVNVDGLLLSQDDTIKLVGYSADPVNNESDADDGGKKRGRKRKSGGSRPSTFSASTASTLLQGTNGSGEGFTRLPALYLRELSLSAFSILDISTIQAQCSQQDLSSYVPRLSAQGLYVILRELNTALSAKLVQHGDKRPPFQKQQPGVCYGQLATFSSNIASCSANDLVDNLLPLFPSLLKYLENCLVVRARFCRDATVSDALAKSNLHVLASVETPDDVKMIEQCIDTILQIISSVVRWDGLQGDLDRQGGSPQTQPRKALSTLNAFLGSLAEQGMHIDSGELVGMDKNALVRQAFDYIYSLADLVATSTRAIHVLRMLLAIRELSPHSEKFDEVQCMPAKQRAITMDGQISNMALCVLSDQWSGIEQLKPGDMEYVITQHIMRYPHNRLDLVHAYATKTLPQFISNAVNSDTEDDSNEASVGGIHNTLRDSTFVIYYKVAHQILAAIIKGTKVDEMSGQELLAFAAKVGESWLSLAKLTQTTTGAKQRSILLYALRGGYVLVDLFTKQLLPHLDKYFLVHRDGILLVFSRVQKSTRILQNICNHSKVAKDTKLQSIVPQMKRRLEQLVFQVFAMMENNDCIGAINMGNLKHRDISGAVVGSQIPFSGSEEDEEEAAEDDIGLGMDIELPNSDGEEEQAEEIEGYTENNHGHSSRRRVSTANKDRALDRPPLPIAANKRSHPVERKKRFARQRKSTSSRIRRKHTE</sequence>
<evidence type="ECO:0000256" key="4">
    <source>
        <dbReference type="ARBA" id="ARBA00023242"/>
    </source>
</evidence>
<evidence type="ECO:0000256" key="6">
    <source>
        <dbReference type="SAM" id="MobiDB-lite"/>
    </source>
</evidence>
<evidence type="ECO:0000256" key="2">
    <source>
        <dbReference type="ARBA" id="ARBA00022499"/>
    </source>
</evidence>
<protein>
    <recommendedName>
        <fullName evidence="9">Fanconi anemia group D2 protein</fullName>
    </recommendedName>
</protein>
<dbReference type="Proteomes" id="UP001151518">
    <property type="component" value="Unassembled WGS sequence"/>
</dbReference>
<dbReference type="GO" id="GO:0031573">
    <property type="term" value="P:mitotic intra-S DNA damage checkpoint signaling"/>
    <property type="evidence" value="ECO:0007669"/>
    <property type="project" value="TreeGrafter"/>
</dbReference>
<comment type="caution">
    <text evidence="7">The sequence shown here is derived from an EMBL/GenBank/DDBJ whole genome shotgun (WGS) entry which is preliminary data.</text>
</comment>
<dbReference type="InterPro" id="IPR029448">
    <property type="entry name" value="FANCD2"/>
</dbReference>
<dbReference type="EMBL" id="JANBTW010000091">
    <property type="protein sequence ID" value="KAJ2671951.1"/>
    <property type="molecule type" value="Genomic_DNA"/>
</dbReference>
<dbReference type="GO" id="GO:0070182">
    <property type="term" value="F:DNA polymerase binding"/>
    <property type="evidence" value="ECO:0007669"/>
    <property type="project" value="TreeGrafter"/>
</dbReference>
<feature type="compositionally biased region" description="Acidic residues" evidence="6">
    <location>
        <begin position="1602"/>
        <end position="1613"/>
    </location>
</feature>
<organism evidence="7 8">
    <name type="scientific">Coemansia spiralis</name>
    <dbReference type="NCBI Taxonomy" id="417178"/>
    <lineage>
        <taxon>Eukaryota</taxon>
        <taxon>Fungi</taxon>
        <taxon>Fungi incertae sedis</taxon>
        <taxon>Zoopagomycota</taxon>
        <taxon>Kickxellomycotina</taxon>
        <taxon>Kickxellomycetes</taxon>
        <taxon>Kickxellales</taxon>
        <taxon>Kickxellaceae</taxon>
        <taxon>Coemansia</taxon>
    </lineage>
</organism>
<keyword evidence="3" id="KW-0832">Ubl conjugation</keyword>
<dbReference type="OrthoDB" id="27031at2759"/>
<dbReference type="GO" id="GO:0000793">
    <property type="term" value="C:condensed chromosome"/>
    <property type="evidence" value="ECO:0007669"/>
    <property type="project" value="TreeGrafter"/>
</dbReference>
<evidence type="ECO:0008006" key="9">
    <source>
        <dbReference type="Google" id="ProtNLM"/>
    </source>
</evidence>
<evidence type="ECO:0000256" key="3">
    <source>
        <dbReference type="ARBA" id="ARBA00022843"/>
    </source>
</evidence>
<name>A0A9W8KVV1_9FUNG</name>
<reference evidence="7" key="1">
    <citation type="submission" date="2022-07" db="EMBL/GenBank/DDBJ databases">
        <title>Phylogenomic reconstructions and comparative analyses of Kickxellomycotina fungi.</title>
        <authorList>
            <person name="Reynolds N.K."/>
            <person name="Stajich J.E."/>
            <person name="Barry K."/>
            <person name="Grigoriev I.V."/>
            <person name="Crous P."/>
            <person name="Smith M.E."/>
        </authorList>
    </citation>
    <scope>NUCLEOTIDE SEQUENCE</scope>
    <source>
        <strain evidence="7">NRRL 3115</strain>
    </source>
</reference>
<feature type="compositionally biased region" description="Basic residues" evidence="6">
    <location>
        <begin position="1647"/>
        <end position="1675"/>
    </location>
</feature>
<evidence type="ECO:0000313" key="7">
    <source>
        <dbReference type="EMBL" id="KAJ2671951.1"/>
    </source>
</evidence>
<feature type="region of interest" description="Disordered" evidence="6">
    <location>
        <begin position="990"/>
        <end position="1033"/>
    </location>
</feature>
<feature type="region of interest" description="Disordered" evidence="6">
    <location>
        <begin position="915"/>
        <end position="957"/>
    </location>
</feature>
<evidence type="ECO:0000256" key="1">
    <source>
        <dbReference type="ARBA" id="ARBA00004123"/>
    </source>
</evidence>
<dbReference type="Pfam" id="PF14631">
    <property type="entry name" value="FancD2"/>
    <property type="match status" value="3"/>
</dbReference>
<evidence type="ECO:0000256" key="5">
    <source>
        <dbReference type="ARBA" id="ARBA00093456"/>
    </source>
</evidence>
<accession>A0A9W8KVV1</accession>
<keyword evidence="2" id="KW-1017">Isopeptide bond</keyword>
<gene>
    <name evidence="7" type="ORF">GGI25_005294</name>
</gene>
<dbReference type="PANTHER" id="PTHR32086:SF0">
    <property type="entry name" value="FANCONI ANEMIA GROUP D2 PROTEIN"/>
    <property type="match status" value="1"/>
</dbReference>
<evidence type="ECO:0000313" key="8">
    <source>
        <dbReference type="Proteomes" id="UP001151518"/>
    </source>
</evidence>
<dbReference type="GO" id="GO:0005634">
    <property type="term" value="C:nucleus"/>
    <property type="evidence" value="ECO:0007669"/>
    <property type="project" value="UniProtKB-SubCell"/>
</dbReference>
<dbReference type="GO" id="GO:1990918">
    <property type="term" value="P:double-strand break repair involved in meiotic recombination"/>
    <property type="evidence" value="ECO:0007669"/>
    <property type="project" value="TreeGrafter"/>
</dbReference>
<dbReference type="PANTHER" id="PTHR32086">
    <property type="entry name" value="FANCONI ANEMIA GROUP D2 PROTEIN"/>
    <property type="match status" value="1"/>
</dbReference>
<dbReference type="GO" id="GO:0007129">
    <property type="term" value="P:homologous chromosome pairing at meiosis"/>
    <property type="evidence" value="ECO:0007669"/>
    <property type="project" value="TreeGrafter"/>
</dbReference>
<feature type="region of interest" description="Disordered" evidence="6">
    <location>
        <begin position="1593"/>
        <end position="1675"/>
    </location>
</feature>
<proteinExistence type="inferred from homology"/>
<feature type="compositionally biased region" description="Low complexity" evidence="6">
    <location>
        <begin position="1014"/>
        <end position="1027"/>
    </location>
</feature>
<dbReference type="GO" id="GO:0036297">
    <property type="term" value="P:interstrand cross-link repair"/>
    <property type="evidence" value="ECO:0007669"/>
    <property type="project" value="TreeGrafter"/>
</dbReference>
<keyword evidence="4" id="KW-0539">Nucleus</keyword>